<evidence type="ECO:0000313" key="2">
    <source>
        <dbReference type="Proteomes" id="UP000244722"/>
    </source>
</evidence>
<organism evidence="1 2">
    <name type="scientific">Tuber borchii</name>
    <name type="common">White truffle</name>
    <dbReference type="NCBI Taxonomy" id="42251"/>
    <lineage>
        <taxon>Eukaryota</taxon>
        <taxon>Fungi</taxon>
        <taxon>Dikarya</taxon>
        <taxon>Ascomycota</taxon>
        <taxon>Pezizomycotina</taxon>
        <taxon>Pezizomycetes</taxon>
        <taxon>Pezizales</taxon>
        <taxon>Tuberaceae</taxon>
        <taxon>Tuber</taxon>
    </lineage>
</organism>
<sequence>MGRLPSPSSLNHLRIQKAFTKSGNFLAECGVDLHSLNISTSRIVELFFGSEEDLWKADALVEEYSQVMTRGDGYIRRMEHTGKMVCRGVHLPEEYTSKFVCRGNLKEEIARA</sequence>
<protein>
    <submittedName>
        <fullName evidence="1">Uncharacterized protein</fullName>
    </submittedName>
</protein>
<dbReference type="EMBL" id="NESQ01000189">
    <property type="protein sequence ID" value="PUU76441.1"/>
    <property type="molecule type" value="Genomic_DNA"/>
</dbReference>
<proteinExistence type="predicted"/>
<keyword evidence="2" id="KW-1185">Reference proteome</keyword>
<evidence type="ECO:0000313" key="1">
    <source>
        <dbReference type="EMBL" id="PUU76441.1"/>
    </source>
</evidence>
<name>A0A2T6ZLT1_TUBBO</name>
<gene>
    <name evidence="1" type="ORF">B9Z19DRAFT_1149548</name>
</gene>
<reference evidence="1 2" key="1">
    <citation type="submission" date="2017-04" db="EMBL/GenBank/DDBJ databases">
        <title>Draft genome sequence of Tuber borchii Vittad., a whitish edible truffle.</title>
        <authorList>
            <consortium name="DOE Joint Genome Institute"/>
            <person name="Murat C."/>
            <person name="Kuo A."/>
            <person name="Barry K.W."/>
            <person name="Clum A."/>
            <person name="Dockter R.B."/>
            <person name="Fauchery L."/>
            <person name="Iotti M."/>
            <person name="Kohler A."/>
            <person name="Labutti K."/>
            <person name="Lindquist E.A."/>
            <person name="Lipzen A."/>
            <person name="Ohm R.A."/>
            <person name="Wang M."/>
            <person name="Grigoriev I.V."/>
            <person name="Zambonelli A."/>
            <person name="Martin F.M."/>
        </authorList>
    </citation>
    <scope>NUCLEOTIDE SEQUENCE [LARGE SCALE GENOMIC DNA]</scope>
    <source>
        <strain evidence="1 2">Tbo3840</strain>
    </source>
</reference>
<accession>A0A2T6ZLT1</accession>
<comment type="caution">
    <text evidence="1">The sequence shown here is derived from an EMBL/GenBank/DDBJ whole genome shotgun (WGS) entry which is preliminary data.</text>
</comment>
<dbReference type="Proteomes" id="UP000244722">
    <property type="component" value="Unassembled WGS sequence"/>
</dbReference>
<dbReference type="AlphaFoldDB" id="A0A2T6ZLT1"/>